<reference evidence="1 2" key="1">
    <citation type="submission" date="2014-12" db="EMBL/GenBank/DDBJ databases">
        <title>Genome assembly of Enhygromyxa salina DSM 15201.</title>
        <authorList>
            <person name="Sharma G."/>
            <person name="Subramanian S."/>
        </authorList>
    </citation>
    <scope>NUCLEOTIDE SEQUENCE [LARGE SCALE GENOMIC DNA]</scope>
    <source>
        <strain evidence="1 2">DSM 15201</strain>
    </source>
</reference>
<dbReference type="Proteomes" id="UP000031599">
    <property type="component" value="Unassembled WGS sequence"/>
</dbReference>
<sequence>MSENHPTAIVLTKTRLDTALEVLGETLERLVEDYDFGFRGEGAAMQLSVEGGRCDEDRIDISPEPGDFNRAMVSQLARDWGWFSLEGYIRIPGEDRLWGLDAVLYPTDRRHLFLPVDDN</sequence>
<organism evidence="1 2">
    <name type="scientific">Enhygromyxa salina</name>
    <dbReference type="NCBI Taxonomy" id="215803"/>
    <lineage>
        <taxon>Bacteria</taxon>
        <taxon>Pseudomonadati</taxon>
        <taxon>Myxococcota</taxon>
        <taxon>Polyangia</taxon>
        <taxon>Nannocystales</taxon>
        <taxon>Nannocystaceae</taxon>
        <taxon>Enhygromyxa</taxon>
    </lineage>
</organism>
<evidence type="ECO:0000313" key="2">
    <source>
        <dbReference type="Proteomes" id="UP000031599"/>
    </source>
</evidence>
<accession>A0A0C2D9D1</accession>
<dbReference type="AlphaFoldDB" id="A0A0C2D9D1"/>
<gene>
    <name evidence="1" type="ORF">DB30_04221</name>
</gene>
<comment type="caution">
    <text evidence="1">The sequence shown here is derived from an EMBL/GenBank/DDBJ whole genome shotgun (WGS) entry which is preliminary data.</text>
</comment>
<dbReference type="EMBL" id="JMCC02000034">
    <property type="protein sequence ID" value="KIG16602.1"/>
    <property type="molecule type" value="Genomic_DNA"/>
</dbReference>
<dbReference type="RefSeq" id="WP_052549242.1">
    <property type="nucleotide sequence ID" value="NZ_JMCC02000034.1"/>
</dbReference>
<evidence type="ECO:0000313" key="1">
    <source>
        <dbReference type="EMBL" id="KIG16602.1"/>
    </source>
</evidence>
<proteinExistence type="predicted"/>
<name>A0A0C2D9D1_9BACT</name>
<protein>
    <submittedName>
        <fullName evidence="1">Uncharacterized protein</fullName>
    </submittedName>
</protein>